<dbReference type="Proteomes" id="UP000011021">
    <property type="component" value="Unassembled WGS sequence"/>
</dbReference>
<gene>
    <name evidence="8" type="primary">sulP</name>
    <name evidence="8" type="ORF">HMPREF0551_1180</name>
</gene>
<dbReference type="eggNOG" id="COG0659">
    <property type="taxonomic scope" value="Bacteria"/>
</dbReference>
<feature type="transmembrane region" description="Helical" evidence="6">
    <location>
        <begin position="178"/>
        <end position="196"/>
    </location>
</feature>
<dbReference type="Pfam" id="PF01740">
    <property type="entry name" value="STAS"/>
    <property type="match status" value="1"/>
</dbReference>
<evidence type="ECO:0000313" key="8">
    <source>
        <dbReference type="EMBL" id="EFV95221.1"/>
    </source>
</evidence>
<dbReference type="SUPFAM" id="SSF52091">
    <property type="entry name" value="SpoIIaa-like"/>
    <property type="match status" value="1"/>
</dbReference>
<feature type="domain" description="STAS" evidence="7">
    <location>
        <begin position="507"/>
        <end position="601"/>
    </location>
</feature>
<feature type="transmembrane region" description="Helical" evidence="6">
    <location>
        <begin position="353"/>
        <end position="372"/>
    </location>
</feature>
<dbReference type="InterPro" id="IPR011547">
    <property type="entry name" value="SLC26A/SulP_dom"/>
</dbReference>
<feature type="transmembrane region" description="Helical" evidence="6">
    <location>
        <begin position="392"/>
        <end position="423"/>
    </location>
</feature>
<evidence type="ECO:0000259" key="7">
    <source>
        <dbReference type="PROSITE" id="PS50801"/>
    </source>
</evidence>
<keyword evidence="3 6" id="KW-1133">Transmembrane helix</keyword>
<dbReference type="GO" id="GO:0016020">
    <property type="term" value="C:membrane"/>
    <property type="evidence" value="ECO:0007669"/>
    <property type="project" value="UniProtKB-SubCell"/>
</dbReference>
<evidence type="ECO:0000256" key="3">
    <source>
        <dbReference type="ARBA" id="ARBA00022989"/>
    </source>
</evidence>
<feature type="transmembrane region" description="Helical" evidence="6">
    <location>
        <begin position="444"/>
        <end position="474"/>
    </location>
</feature>
<dbReference type="HOGENOM" id="CLU_003182_13_1_4"/>
<feature type="region of interest" description="Disordered" evidence="5">
    <location>
        <begin position="220"/>
        <end position="249"/>
    </location>
</feature>
<reference evidence="8 9" key="1">
    <citation type="submission" date="2010-12" db="EMBL/GenBank/DDBJ databases">
        <authorList>
            <person name="Muzny D."/>
            <person name="Qin X."/>
            <person name="Deng J."/>
            <person name="Jiang H."/>
            <person name="Liu Y."/>
            <person name="Qu J."/>
            <person name="Song X.-Z."/>
            <person name="Zhang L."/>
            <person name="Thornton R."/>
            <person name="Coyle M."/>
            <person name="Francisco L."/>
            <person name="Jackson L."/>
            <person name="Javaid M."/>
            <person name="Korchina V."/>
            <person name="Kovar C."/>
            <person name="Mata R."/>
            <person name="Mathew T."/>
            <person name="Ngo R."/>
            <person name="Nguyen L."/>
            <person name="Nguyen N."/>
            <person name="Okwuonu G."/>
            <person name="Ongeri F."/>
            <person name="Pham C."/>
            <person name="Simmons D."/>
            <person name="Wilczek-Boney K."/>
            <person name="Hale W."/>
            <person name="Jakkamsetti A."/>
            <person name="Pham P."/>
            <person name="Ruth R."/>
            <person name="San Lucas F."/>
            <person name="Warren J."/>
            <person name="Zhang J."/>
            <person name="Zhao Z."/>
            <person name="Zhou C."/>
            <person name="Zhu D."/>
            <person name="Lee S."/>
            <person name="Bess C."/>
            <person name="Blankenburg K."/>
            <person name="Forbes L."/>
            <person name="Fu Q."/>
            <person name="Gubbala S."/>
            <person name="Hirani K."/>
            <person name="Jayaseelan J.C."/>
            <person name="Lara F."/>
            <person name="Munidasa M."/>
            <person name="Palculict T."/>
            <person name="Patil S."/>
            <person name="Pu L.-L."/>
            <person name="Saada N."/>
            <person name="Tang L."/>
            <person name="Weissenberger G."/>
            <person name="Zhu Y."/>
            <person name="Hemphill L."/>
            <person name="Shang Y."/>
            <person name="Youmans B."/>
            <person name="Ayvaz T."/>
            <person name="Ross M."/>
            <person name="Santibanez J."/>
            <person name="Aqrawi P."/>
            <person name="Gross S."/>
            <person name="Joshi V."/>
            <person name="Fowler G."/>
            <person name="Nazareth L."/>
            <person name="Reid J."/>
            <person name="Worley K."/>
            <person name="Petrosino J."/>
            <person name="Highlander S."/>
            <person name="Gibbs R."/>
        </authorList>
    </citation>
    <scope>NUCLEOTIDE SEQUENCE [LARGE SCALE GENOMIC DNA]</scope>
    <source>
        <strain evidence="8 9">ATCC 51599</strain>
    </source>
</reference>
<feature type="transmembrane region" description="Helical" evidence="6">
    <location>
        <begin position="26"/>
        <end position="47"/>
    </location>
</feature>
<keyword evidence="4 6" id="KW-0472">Membrane</keyword>
<protein>
    <submittedName>
        <fullName evidence="8">Sulfate permease</fullName>
    </submittedName>
</protein>
<dbReference type="PANTHER" id="PTHR11814">
    <property type="entry name" value="SULFATE TRANSPORTER"/>
    <property type="match status" value="1"/>
</dbReference>
<feature type="transmembrane region" description="Helical" evidence="6">
    <location>
        <begin position="258"/>
        <end position="279"/>
    </location>
</feature>
<comment type="subcellular location">
    <subcellularLocation>
        <location evidence="1">Membrane</location>
        <topology evidence="1">Multi-pass membrane protein</topology>
    </subcellularLocation>
</comment>
<evidence type="ECO:0000256" key="1">
    <source>
        <dbReference type="ARBA" id="ARBA00004141"/>
    </source>
</evidence>
<keyword evidence="2 6" id="KW-0812">Transmembrane</keyword>
<dbReference type="EMBL" id="AEQP01000004">
    <property type="protein sequence ID" value="EFV95221.1"/>
    <property type="molecule type" value="Genomic_DNA"/>
</dbReference>
<feature type="compositionally biased region" description="Low complexity" evidence="5">
    <location>
        <begin position="220"/>
        <end position="235"/>
    </location>
</feature>
<organism evidence="8 9">
    <name type="scientific">Lautropia mirabilis ATCC 51599</name>
    <dbReference type="NCBI Taxonomy" id="887898"/>
    <lineage>
        <taxon>Bacteria</taxon>
        <taxon>Pseudomonadati</taxon>
        <taxon>Pseudomonadota</taxon>
        <taxon>Betaproteobacteria</taxon>
        <taxon>Burkholderiales</taxon>
        <taxon>Burkholderiaceae</taxon>
        <taxon>Lautropia</taxon>
    </lineage>
</organism>
<dbReference type="InterPro" id="IPR036513">
    <property type="entry name" value="STAS_dom_sf"/>
</dbReference>
<evidence type="ECO:0000256" key="2">
    <source>
        <dbReference type="ARBA" id="ARBA00022692"/>
    </source>
</evidence>
<evidence type="ECO:0000256" key="4">
    <source>
        <dbReference type="ARBA" id="ARBA00023136"/>
    </source>
</evidence>
<name>E7RWW7_9BURK</name>
<feature type="transmembrane region" description="Helical" evidence="6">
    <location>
        <begin position="59"/>
        <end position="79"/>
    </location>
</feature>
<dbReference type="RefSeq" id="WP_005673422.1">
    <property type="nucleotide sequence ID" value="NZ_CP146288.1"/>
</dbReference>
<evidence type="ECO:0000256" key="5">
    <source>
        <dbReference type="SAM" id="MobiDB-lite"/>
    </source>
</evidence>
<keyword evidence="9" id="KW-1185">Reference proteome</keyword>
<dbReference type="Gene3D" id="3.30.750.24">
    <property type="entry name" value="STAS domain"/>
    <property type="match status" value="1"/>
</dbReference>
<proteinExistence type="predicted"/>
<dbReference type="GO" id="GO:0055085">
    <property type="term" value="P:transmembrane transport"/>
    <property type="evidence" value="ECO:0007669"/>
    <property type="project" value="InterPro"/>
</dbReference>
<feature type="transmembrane region" description="Helical" evidence="6">
    <location>
        <begin position="85"/>
        <end position="115"/>
    </location>
</feature>
<dbReference type="PROSITE" id="PS50801">
    <property type="entry name" value="STAS"/>
    <property type="match status" value="1"/>
</dbReference>
<dbReference type="InterPro" id="IPR001902">
    <property type="entry name" value="SLC26A/SulP_fam"/>
</dbReference>
<accession>E7RWW7</accession>
<dbReference type="STRING" id="887898.HMPREF0551_1180"/>
<dbReference type="InterPro" id="IPR002645">
    <property type="entry name" value="STAS_dom"/>
</dbReference>
<evidence type="ECO:0000256" key="6">
    <source>
        <dbReference type="SAM" id="Phobius"/>
    </source>
</evidence>
<evidence type="ECO:0000313" key="9">
    <source>
        <dbReference type="Proteomes" id="UP000011021"/>
    </source>
</evidence>
<feature type="transmembrane region" description="Helical" evidence="6">
    <location>
        <begin position="127"/>
        <end position="146"/>
    </location>
</feature>
<comment type="caution">
    <text evidence="8">The sequence shown here is derived from an EMBL/GenBank/DDBJ whole genome shotgun (WGS) entry which is preliminary data.</text>
</comment>
<dbReference type="CDD" id="cd07042">
    <property type="entry name" value="STAS_SulP_like_sulfate_transporter"/>
    <property type="match status" value="1"/>
</dbReference>
<dbReference type="AlphaFoldDB" id="E7RWW7"/>
<dbReference type="Pfam" id="PF00916">
    <property type="entry name" value="Sulfate_transp"/>
    <property type="match status" value="1"/>
</dbReference>
<sequence length="608" mass="65046">MSQKLRSFHFRPALLDSLKHYRRPDFMADLGAGLTVACVALPLAMAFGIASGVKPEQGLITAIIGGALVSLLGGSKVQIGGPAGAFVAMLYGIALQYGMSNLLLATMMAGAILFLMGALRLGQIIRFVPISIVIGFTNGIAVVIMLSQVKDFLGLQIEKMPANFFSQLDTLVHYRDGLNYPALGLGLVTLLTLIVWPKPPKVMTSRQTALEQPAQGVVGTTTDAAGDAEGAPAPTVARTPSAAPTGPQPQQASLLRRILWRIPAPLVVLLLGTLFTWALQLPVETIGSRFGGIPQSLPAPVLPSFDWESAQNLLGPTLAIAFLGAIESLLCARVADGMTHDRHDPNQELMAQGIANFATPLFGGIAVTGTIARTVTNIRSGAHSPIAGLVHALTLLVFMLLLAPLAVNIPMSVLAGILLFVGFNMGDWRAFARLRRFTLNYRTVLLTTFCLTVVFDLTVAVQFGLLLASFFFIYRVARVTRVDRIETPAEVATLPGGRRVGTWQAFGSIFFGSISKLEAITATPQPLPDIVVLDLHRVINMDTTGLDALQSLHRHILEHGDRLVLCAANRQPLSLMKRAGFLEELGDGNLFDSLDEAYAALRGASRPA</sequence>
<feature type="transmembrane region" description="Helical" evidence="6">
    <location>
        <begin position="313"/>
        <end position="332"/>
    </location>
</feature>